<dbReference type="EMBL" id="FCOX02000001">
    <property type="protein sequence ID" value="SAK40782.1"/>
    <property type="molecule type" value="Genomic_DNA"/>
</dbReference>
<evidence type="ECO:0000313" key="1">
    <source>
        <dbReference type="EMBL" id="SAK40782.1"/>
    </source>
</evidence>
<protein>
    <submittedName>
        <fullName evidence="1">Uncharacterized protein</fullName>
    </submittedName>
</protein>
<proteinExistence type="predicted"/>
<evidence type="ECO:0000313" key="2">
    <source>
        <dbReference type="Proteomes" id="UP000071859"/>
    </source>
</evidence>
<reference evidence="1" key="1">
    <citation type="submission" date="2016-01" db="EMBL/GenBank/DDBJ databases">
        <authorList>
            <person name="Peeters C."/>
        </authorList>
    </citation>
    <scope>NUCLEOTIDE SEQUENCE</scope>
    <source>
        <strain evidence="1">LMG 29321</strain>
    </source>
</reference>
<comment type="caution">
    <text evidence="1">The sequence shown here is derived from an EMBL/GenBank/DDBJ whole genome shotgun (WGS) entry which is preliminary data.</text>
</comment>
<accession>A0A157Z5L1</accession>
<gene>
    <name evidence="1" type="ORF">AWB78_00135</name>
</gene>
<organism evidence="1 2">
    <name type="scientific">Caballeronia calidae</name>
    <dbReference type="NCBI Taxonomy" id="1777139"/>
    <lineage>
        <taxon>Bacteria</taxon>
        <taxon>Pseudomonadati</taxon>
        <taxon>Pseudomonadota</taxon>
        <taxon>Betaproteobacteria</taxon>
        <taxon>Burkholderiales</taxon>
        <taxon>Burkholderiaceae</taxon>
        <taxon>Caballeronia</taxon>
    </lineage>
</organism>
<dbReference type="AlphaFoldDB" id="A0A157Z5L1"/>
<dbReference type="Proteomes" id="UP000071859">
    <property type="component" value="Unassembled WGS sequence"/>
</dbReference>
<keyword evidence="2" id="KW-1185">Reference proteome</keyword>
<sequence length="72" mass="8121">MSGGEFGYSGAFAAHRRRRCRTPPGFRRAVDHKNSVRLVRPMIESIKLPACVQHFTAPRRAAIRFASCPIRP</sequence>
<name>A0A157Z5L1_9BURK</name>